<name>A0A1V0SJA3_9VIRU</name>
<evidence type="ECO:0000256" key="1">
    <source>
        <dbReference type="SAM" id="Coils"/>
    </source>
</evidence>
<reference evidence="2" key="1">
    <citation type="journal article" date="2017" name="Science">
        <title>Giant viruses with an expanded complement of translation system components.</title>
        <authorList>
            <person name="Schulz F."/>
            <person name="Yutin N."/>
            <person name="Ivanova N.N."/>
            <person name="Ortega D.R."/>
            <person name="Lee T.K."/>
            <person name="Vierheilig J."/>
            <person name="Daims H."/>
            <person name="Horn M."/>
            <person name="Wagner M."/>
            <person name="Jensen G.J."/>
            <person name="Kyrpides N.C."/>
            <person name="Koonin E.V."/>
            <person name="Woyke T."/>
        </authorList>
    </citation>
    <scope>NUCLEOTIDE SEQUENCE</scope>
    <source>
        <strain evidence="2">KNV1</strain>
    </source>
</reference>
<dbReference type="EMBL" id="KY684109">
    <property type="protein sequence ID" value="ARF11807.1"/>
    <property type="molecule type" value="Genomic_DNA"/>
</dbReference>
<sequence>MDKLKKLQRDYDELQEKYNDAIKEIQDLKEHLKKYTAPERGKKYYQTHKEKLVQKTQERRRGVKPDPDKVKEYNRRAYLKRKEKLHSNNIIQ</sequence>
<gene>
    <name evidence="2" type="ORF">Klosneuvirus_2_243</name>
</gene>
<organism evidence="2">
    <name type="scientific">Klosneuvirus KNV1</name>
    <dbReference type="NCBI Taxonomy" id="1977640"/>
    <lineage>
        <taxon>Viruses</taxon>
        <taxon>Varidnaviria</taxon>
        <taxon>Bamfordvirae</taxon>
        <taxon>Nucleocytoviricota</taxon>
        <taxon>Megaviricetes</taxon>
        <taxon>Imitervirales</taxon>
        <taxon>Mimiviridae</taxon>
        <taxon>Klosneuvirinae</taxon>
        <taxon>Klosneuvirus</taxon>
    </lineage>
</organism>
<keyword evidence="1" id="KW-0175">Coiled coil</keyword>
<protein>
    <submittedName>
        <fullName evidence="2">Uncharacterized protein</fullName>
    </submittedName>
</protein>
<proteinExistence type="predicted"/>
<accession>A0A1V0SJA3</accession>
<feature type="coiled-coil region" evidence="1">
    <location>
        <begin position="4"/>
        <end position="31"/>
    </location>
</feature>
<evidence type="ECO:0000313" key="2">
    <source>
        <dbReference type="EMBL" id="ARF11807.1"/>
    </source>
</evidence>